<dbReference type="InterPro" id="IPR000330">
    <property type="entry name" value="SNF2_N"/>
</dbReference>
<dbReference type="AlphaFoldDB" id="F0YFN7"/>
<evidence type="ECO:0000256" key="1">
    <source>
        <dbReference type="ARBA" id="ARBA00022801"/>
    </source>
</evidence>
<dbReference type="SUPFAM" id="SSF52540">
    <property type="entry name" value="P-loop containing nucleoside triphosphate hydrolases"/>
    <property type="match status" value="2"/>
</dbReference>
<evidence type="ECO:0000259" key="3">
    <source>
        <dbReference type="PROSITE" id="PS51194"/>
    </source>
</evidence>
<dbReference type="RefSeq" id="XP_009039212.1">
    <property type="nucleotide sequence ID" value="XM_009040964.1"/>
</dbReference>
<dbReference type="PROSITE" id="PS51194">
    <property type="entry name" value="HELICASE_CTER"/>
    <property type="match status" value="1"/>
</dbReference>
<dbReference type="EMBL" id="GL833137">
    <property type="protein sequence ID" value="EGB05963.1"/>
    <property type="molecule type" value="Genomic_DNA"/>
</dbReference>
<dbReference type="GO" id="GO:0007131">
    <property type="term" value="P:reciprocal meiotic recombination"/>
    <property type="evidence" value="ECO:0007669"/>
    <property type="project" value="TreeGrafter"/>
</dbReference>
<dbReference type="InParanoid" id="F0YFN7"/>
<dbReference type="PANTHER" id="PTHR45629">
    <property type="entry name" value="SNF2/RAD54 FAMILY MEMBER"/>
    <property type="match status" value="1"/>
</dbReference>
<keyword evidence="1" id="KW-0378">Hydrolase</keyword>
<dbReference type="Proteomes" id="UP000002729">
    <property type="component" value="Unassembled WGS sequence"/>
</dbReference>
<dbReference type="eggNOG" id="KOG0390">
    <property type="taxonomic scope" value="Eukaryota"/>
</dbReference>
<dbReference type="OrthoDB" id="413460at2759"/>
<gene>
    <name evidence="4" type="ORF">AURANDRAFT_1051</name>
</gene>
<dbReference type="Pfam" id="PF00271">
    <property type="entry name" value="Helicase_C"/>
    <property type="match status" value="1"/>
</dbReference>
<name>F0YFN7_AURAN</name>
<dbReference type="KEGG" id="aaf:AURANDRAFT_1051"/>
<dbReference type="CDD" id="cd18004">
    <property type="entry name" value="DEXHc_RAD54"/>
    <property type="match status" value="1"/>
</dbReference>
<sequence>VVVPPLLAQFLRPHQREGVQFLYDCVAGLREYAHDYSGQGAILADDMGLGKTLQTVALVYALLQRGSVGDGSPVKRIVVACPCSLVPNWKAEFDKWVNARAATKSERVDCRAVDGKVGEAIDAFLSPGRPFHVLLISYESLKLHVAKLSASATACDLLVCDEAQRLKGRKTQLSAALGSLRCARRILLTGTPVQNDLDEFFALADFANPGVLGTPDAFRKTFDAPIAKGLLRGAAPGDVKLAQDRQKILSLIAGRFLLRRENKLNAAHLPPKLVQVLVCRPAAPQRRAIAALLGEKRLQHALAGKQADVLAYIGRYKKICDHPSLDDDAGCDARARFSSERKSGKLHVLYRLLRELRGNGGQERVVVVANQTSSLELVSRLCSREGWPWCMLDGKTPLKQRKLLNDEFNDPACEHHFCFLLSSTAGGCGLNLIGGSRLVLFDSSWNPATDKQAAARCWRDGNPRRCYTYRLLTAGTIEEKIYQRQLAKEGLACVVEDRAQVNVFDADELHNLFAFDDAATSDTHACLGCAC</sequence>
<dbReference type="PANTHER" id="PTHR45629:SF7">
    <property type="entry name" value="DNA EXCISION REPAIR PROTEIN ERCC-6-RELATED"/>
    <property type="match status" value="1"/>
</dbReference>
<proteinExistence type="predicted"/>
<dbReference type="SMART" id="SM00487">
    <property type="entry name" value="DEXDc"/>
    <property type="match status" value="1"/>
</dbReference>
<dbReference type="GO" id="GO:0045003">
    <property type="term" value="P:double-strand break repair via synthesis-dependent strand annealing"/>
    <property type="evidence" value="ECO:0007669"/>
    <property type="project" value="TreeGrafter"/>
</dbReference>
<dbReference type="InterPro" id="IPR027417">
    <property type="entry name" value="P-loop_NTPase"/>
</dbReference>
<dbReference type="FunCoup" id="F0YFN7">
    <property type="interactions" value="174"/>
</dbReference>
<feature type="domain" description="Helicase ATP-binding" evidence="2">
    <location>
        <begin position="32"/>
        <end position="210"/>
    </location>
</feature>
<dbReference type="GO" id="GO:0016787">
    <property type="term" value="F:hydrolase activity"/>
    <property type="evidence" value="ECO:0007669"/>
    <property type="project" value="UniProtKB-KW"/>
</dbReference>
<dbReference type="GO" id="GO:0005524">
    <property type="term" value="F:ATP binding"/>
    <property type="evidence" value="ECO:0007669"/>
    <property type="project" value="InterPro"/>
</dbReference>
<reference evidence="4 5" key="1">
    <citation type="journal article" date="2011" name="Proc. Natl. Acad. Sci. U.S.A.">
        <title>Niche of harmful alga Aureococcus anophagefferens revealed through ecogenomics.</title>
        <authorList>
            <person name="Gobler C.J."/>
            <person name="Berry D.L."/>
            <person name="Dyhrman S.T."/>
            <person name="Wilhelm S.W."/>
            <person name="Salamov A."/>
            <person name="Lobanov A.V."/>
            <person name="Zhang Y."/>
            <person name="Collier J.L."/>
            <person name="Wurch L.L."/>
            <person name="Kustka A.B."/>
            <person name="Dill B.D."/>
            <person name="Shah M."/>
            <person name="VerBerkmoes N.C."/>
            <person name="Kuo A."/>
            <person name="Terry A."/>
            <person name="Pangilinan J."/>
            <person name="Lindquist E.A."/>
            <person name="Lucas S."/>
            <person name="Paulsen I.T."/>
            <person name="Hattenrath-Lehmann T.K."/>
            <person name="Talmage S.C."/>
            <person name="Walker E.A."/>
            <person name="Koch F."/>
            <person name="Burson A.M."/>
            <person name="Marcoval M.A."/>
            <person name="Tang Y.Z."/>
            <person name="Lecleir G.R."/>
            <person name="Coyne K.J."/>
            <person name="Berg G.M."/>
            <person name="Bertrand E.M."/>
            <person name="Saito M.A."/>
            <person name="Gladyshev V.N."/>
            <person name="Grigoriev I.V."/>
        </authorList>
    </citation>
    <scope>NUCLEOTIDE SEQUENCE [LARGE SCALE GENOMIC DNA]</scope>
    <source>
        <strain evidence="5">CCMP 1984</strain>
    </source>
</reference>
<organism evidence="5">
    <name type="scientific">Aureococcus anophagefferens</name>
    <name type="common">Harmful bloom alga</name>
    <dbReference type="NCBI Taxonomy" id="44056"/>
    <lineage>
        <taxon>Eukaryota</taxon>
        <taxon>Sar</taxon>
        <taxon>Stramenopiles</taxon>
        <taxon>Ochrophyta</taxon>
        <taxon>Pelagophyceae</taxon>
        <taxon>Pelagomonadales</taxon>
        <taxon>Pelagomonadaceae</taxon>
        <taxon>Aureococcus</taxon>
    </lineage>
</organism>
<dbReference type="PROSITE" id="PS51192">
    <property type="entry name" value="HELICASE_ATP_BIND_1"/>
    <property type="match status" value="1"/>
</dbReference>
<dbReference type="InterPro" id="IPR038718">
    <property type="entry name" value="SNF2-like_sf"/>
</dbReference>
<feature type="domain" description="Helicase C-terminal" evidence="3">
    <location>
        <begin position="348"/>
        <end position="499"/>
    </location>
</feature>
<dbReference type="InterPro" id="IPR014001">
    <property type="entry name" value="Helicase_ATP-bd"/>
</dbReference>
<dbReference type="OMA" id="YTEHERM"/>
<keyword evidence="5" id="KW-1185">Reference proteome</keyword>
<dbReference type="InterPro" id="IPR049730">
    <property type="entry name" value="SNF2/RAD54-like_C"/>
</dbReference>
<accession>F0YFN7</accession>
<dbReference type="GeneID" id="20218005"/>
<dbReference type="SMART" id="SM00490">
    <property type="entry name" value="HELICc"/>
    <property type="match status" value="1"/>
</dbReference>
<dbReference type="InterPro" id="IPR050496">
    <property type="entry name" value="SNF2_RAD54_helicase_repair"/>
</dbReference>
<evidence type="ECO:0000259" key="2">
    <source>
        <dbReference type="PROSITE" id="PS51192"/>
    </source>
</evidence>
<dbReference type="CDD" id="cd18793">
    <property type="entry name" value="SF2_C_SNF"/>
    <property type="match status" value="1"/>
</dbReference>
<dbReference type="GO" id="GO:0015616">
    <property type="term" value="F:DNA translocase activity"/>
    <property type="evidence" value="ECO:0007669"/>
    <property type="project" value="TreeGrafter"/>
</dbReference>
<dbReference type="Pfam" id="PF00176">
    <property type="entry name" value="SNF2-rel_dom"/>
    <property type="match status" value="1"/>
</dbReference>
<evidence type="ECO:0000313" key="5">
    <source>
        <dbReference type="Proteomes" id="UP000002729"/>
    </source>
</evidence>
<feature type="non-terminal residue" evidence="4">
    <location>
        <position position="1"/>
    </location>
</feature>
<dbReference type="GO" id="GO:0005634">
    <property type="term" value="C:nucleus"/>
    <property type="evidence" value="ECO:0007669"/>
    <property type="project" value="TreeGrafter"/>
</dbReference>
<dbReference type="Gene3D" id="3.40.50.300">
    <property type="entry name" value="P-loop containing nucleotide triphosphate hydrolases"/>
    <property type="match status" value="1"/>
</dbReference>
<dbReference type="Gene3D" id="1.20.120.850">
    <property type="entry name" value="SWI2/SNF2 ATPases, N-terminal domain"/>
    <property type="match status" value="1"/>
</dbReference>
<feature type="non-terminal residue" evidence="4">
    <location>
        <position position="531"/>
    </location>
</feature>
<dbReference type="InterPro" id="IPR001650">
    <property type="entry name" value="Helicase_C-like"/>
</dbReference>
<evidence type="ECO:0000313" key="4">
    <source>
        <dbReference type="EMBL" id="EGB05963.1"/>
    </source>
</evidence>
<protein>
    <submittedName>
        <fullName evidence="4">Uncharacterized protein</fullName>
    </submittedName>
</protein>
<dbReference type="Gene3D" id="3.40.50.10810">
    <property type="entry name" value="Tandem AAA-ATPase domain"/>
    <property type="match status" value="1"/>
</dbReference>